<feature type="transmembrane region" description="Helical" evidence="3">
    <location>
        <begin position="49"/>
        <end position="70"/>
    </location>
</feature>
<feature type="region of interest" description="Disordered" evidence="2">
    <location>
        <begin position="172"/>
        <end position="411"/>
    </location>
</feature>
<organism evidence="4 5">
    <name type="scientific">Folsomia candida</name>
    <name type="common">Springtail</name>
    <dbReference type="NCBI Taxonomy" id="158441"/>
    <lineage>
        <taxon>Eukaryota</taxon>
        <taxon>Metazoa</taxon>
        <taxon>Ecdysozoa</taxon>
        <taxon>Arthropoda</taxon>
        <taxon>Hexapoda</taxon>
        <taxon>Collembola</taxon>
        <taxon>Entomobryomorpha</taxon>
        <taxon>Isotomoidea</taxon>
        <taxon>Isotomidae</taxon>
        <taxon>Proisotominae</taxon>
        <taxon>Folsomia</taxon>
    </lineage>
</organism>
<accession>A0A226DGM7</accession>
<feature type="compositionally biased region" description="Low complexity" evidence="2">
    <location>
        <begin position="389"/>
        <end position="406"/>
    </location>
</feature>
<dbReference type="EMBL" id="LNIX01000022">
    <property type="protein sequence ID" value="OXA43346.1"/>
    <property type="molecule type" value="Genomic_DNA"/>
</dbReference>
<gene>
    <name evidence="4" type="ORF">Fcan01_21868</name>
</gene>
<feature type="region of interest" description="Disordered" evidence="2">
    <location>
        <begin position="444"/>
        <end position="570"/>
    </location>
</feature>
<evidence type="ECO:0000256" key="2">
    <source>
        <dbReference type="SAM" id="MobiDB-lite"/>
    </source>
</evidence>
<evidence type="ECO:0000313" key="4">
    <source>
        <dbReference type="EMBL" id="OXA43346.1"/>
    </source>
</evidence>
<dbReference type="Proteomes" id="UP000198287">
    <property type="component" value="Unassembled WGS sequence"/>
</dbReference>
<keyword evidence="5" id="KW-1185">Reference proteome</keyword>
<feature type="region of interest" description="Disordered" evidence="2">
    <location>
        <begin position="13"/>
        <end position="32"/>
    </location>
</feature>
<feature type="compositionally biased region" description="Polar residues" evidence="2">
    <location>
        <begin position="548"/>
        <end position="563"/>
    </location>
</feature>
<feature type="compositionally biased region" description="Polar residues" evidence="2">
    <location>
        <begin position="276"/>
        <end position="285"/>
    </location>
</feature>
<feature type="compositionally biased region" description="Low complexity" evidence="2">
    <location>
        <begin position="330"/>
        <end position="341"/>
    </location>
</feature>
<feature type="compositionally biased region" description="Polar residues" evidence="2">
    <location>
        <begin position="464"/>
        <end position="500"/>
    </location>
</feature>
<keyword evidence="3" id="KW-1133">Transmembrane helix</keyword>
<dbReference type="AlphaFoldDB" id="A0A226DGM7"/>
<feature type="compositionally biased region" description="Polar residues" evidence="2">
    <location>
        <begin position="353"/>
        <end position="373"/>
    </location>
</feature>
<evidence type="ECO:0000256" key="1">
    <source>
        <dbReference type="SAM" id="Coils"/>
    </source>
</evidence>
<feature type="coiled-coil region" evidence="1">
    <location>
        <begin position="69"/>
        <end position="103"/>
    </location>
</feature>
<sequence>MTADFTQILMAHNNKKEKGGLPPPPPENGTHPQVITLRKASSSSSPPKYVFLTVFIFMVGLTVVTMGLLVKCVDRLDRYQDKLDRYEEKLSQNERRVTLLEGDLERFIKHLLHDPDEDELEYETRRDSDIYEDDEEDVVDEEEEDHLPPGFQVPKGFHSEEDSVEDILVRVGGEGQDDGQYGKVELEKDETTPSHAKEGVKSRRKRQIAFPNTPTFGPEVERTESGVPIVEESYLTSSGVTARYPSSNSRRGGDNQAFRLYQSLGTSSRPSHRNFDSPNTNRQPESSTSSSTLLPHHQISAAWSEPSSPQPRSRLQLKSGDNYASTSGESTSSPARSQSSRRSQHYTYPGRGASSSTPNSHTFISSPSGNSGATYHRNSRVPSTGDYFYPGGSTTTTSPTKTYSSSANAHRAVNDEASSTLVQYPPLRKLNVGNGEGEVIARVLQTDRDDTDNNFASANLGESEASSSRRVYRGRQNQTPLTPTSTGQGQVTSSAHTASYSGRPRKYGTGGYRNRVNRTRSSTTTTTASPRTNSYDDDNEHAAPFTKYYSTTSYDAEGTNNVTPAPRRRNSRQQRIQSMESFLSQQQFYGDDDPNGNQIRAH</sequence>
<dbReference type="OrthoDB" id="6159739at2759"/>
<keyword evidence="3" id="KW-0812">Transmembrane</keyword>
<comment type="caution">
    <text evidence="4">The sequence shown here is derived from an EMBL/GenBank/DDBJ whole genome shotgun (WGS) entry which is preliminary data.</text>
</comment>
<evidence type="ECO:0000313" key="5">
    <source>
        <dbReference type="Proteomes" id="UP000198287"/>
    </source>
</evidence>
<keyword evidence="3" id="KW-0472">Membrane</keyword>
<feature type="compositionally biased region" description="Acidic residues" evidence="2">
    <location>
        <begin position="130"/>
        <end position="145"/>
    </location>
</feature>
<proteinExistence type="predicted"/>
<reference evidence="4 5" key="1">
    <citation type="submission" date="2015-12" db="EMBL/GenBank/DDBJ databases">
        <title>The genome of Folsomia candida.</title>
        <authorList>
            <person name="Faddeeva A."/>
            <person name="Derks M.F."/>
            <person name="Anvar Y."/>
            <person name="Smit S."/>
            <person name="Van Straalen N."/>
            <person name="Roelofs D."/>
        </authorList>
    </citation>
    <scope>NUCLEOTIDE SEQUENCE [LARGE SCALE GENOMIC DNA]</scope>
    <source>
        <strain evidence="4 5">VU population</strain>
        <tissue evidence="4">Whole body</tissue>
    </source>
</reference>
<feature type="compositionally biased region" description="Basic and acidic residues" evidence="2">
    <location>
        <begin position="184"/>
        <end position="201"/>
    </location>
</feature>
<evidence type="ECO:0000256" key="3">
    <source>
        <dbReference type="SAM" id="Phobius"/>
    </source>
</evidence>
<protein>
    <submittedName>
        <fullName evidence="4">Uncharacterized protein</fullName>
    </submittedName>
</protein>
<keyword evidence="1" id="KW-0175">Coiled coil</keyword>
<feature type="compositionally biased region" description="Low complexity" evidence="2">
    <location>
        <begin position="519"/>
        <end position="533"/>
    </location>
</feature>
<name>A0A226DGM7_FOLCA</name>
<feature type="compositionally biased region" description="Polar residues" evidence="2">
    <location>
        <begin position="234"/>
        <end position="250"/>
    </location>
</feature>
<feature type="region of interest" description="Disordered" evidence="2">
    <location>
        <begin position="119"/>
        <end position="157"/>
    </location>
</feature>